<gene>
    <name evidence="2" type="ORF">RRG08_002322</name>
</gene>
<name>A0AAE0ZB22_9GAST</name>
<feature type="region of interest" description="Disordered" evidence="1">
    <location>
        <begin position="51"/>
        <end position="72"/>
    </location>
</feature>
<proteinExistence type="predicted"/>
<dbReference type="Proteomes" id="UP001283361">
    <property type="component" value="Unassembled WGS sequence"/>
</dbReference>
<keyword evidence="3" id="KW-1185">Reference proteome</keyword>
<organism evidence="2 3">
    <name type="scientific">Elysia crispata</name>
    <name type="common">lettuce slug</name>
    <dbReference type="NCBI Taxonomy" id="231223"/>
    <lineage>
        <taxon>Eukaryota</taxon>
        <taxon>Metazoa</taxon>
        <taxon>Spiralia</taxon>
        <taxon>Lophotrochozoa</taxon>
        <taxon>Mollusca</taxon>
        <taxon>Gastropoda</taxon>
        <taxon>Heterobranchia</taxon>
        <taxon>Euthyneura</taxon>
        <taxon>Panpulmonata</taxon>
        <taxon>Sacoglossa</taxon>
        <taxon>Placobranchoidea</taxon>
        <taxon>Plakobranchidae</taxon>
        <taxon>Elysia</taxon>
    </lineage>
</organism>
<dbReference type="EMBL" id="JAWDGP010004263">
    <property type="protein sequence ID" value="KAK3766087.1"/>
    <property type="molecule type" value="Genomic_DNA"/>
</dbReference>
<comment type="caution">
    <text evidence="2">The sequence shown here is derived from an EMBL/GenBank/DDBJ whole genome shotgun (WGS) entry which is preliminary data.</text>
</comment>
<evidence type="ECO:0000313" key="2">
    <source>
        <dbReference type="EMBL" id="KAK3766087.1"/>
    </source>
</evidence>
<evidence type="ECO:0000313" key="3">
    <source>
        <dbReference type="Proteomes" id="UP001283361"/>
    </source>
</evidence>
<protein>
    <submittedName>
        <fullName evidence="2">Uncharacterized protein</fullName>
    </submittedName>
</protein>
<dbReference type="AlphaFoldDB" id="A0AAE0ZB22"/>
<accession>A0AAE0ZB22</accession>
<sequence length="100" mass="11202">MHTSDEWASKDIYPYIVRCFAPPKRKRKGNLQEIEKLTQEFVVFAHGERAGSASTSGAGEGPRFITPPSGAESAQRSRLGRFLVWIISLWGMTRFSVESV</sequence>
<reference evidence="2" key="1">
    <citation type="journal article" date="2023" name="G3 (Bethesda)">
        <title>A reference genome for the long-term kleptoplast-retaining sea slug Elysia crispata morphotype clarki.</title>
        <authorList>
            <person name="Eastman K.E."/>
            <person name="Pendleton A.L."/>
            <person name="Shaikh M.A."/>
            <person name="Suttiyut T."/>
            <person name="Ogas R."/>
            <person name="Tomko P."/>
            <person name="Gavelis G."/>
            <person name="Widhalm J.R."/>
            <person name="Wisecaver J.H."/>
        </authorList>
    </citation>
    <scope>NUCLEOTIDE SEQUENCE</scope>
    <source>
        <strain evidence="2">ECLA1</strain>
    </source>
</reference>
<evidence type="ECO:0000256" key="1">
    <source>
        <dbReference type="SAM" id="MobiDB-lite"/>
    </source>
</evidence>